<dbReference type="Gene3D" id="3.40.30.10">
    <property type="entry name" value="Glutaredoxin"/>
    <property type="match status" value="1"/>
</dbReference>
<dbReference type="InterPro" id="IPR013766">
    <property type="entry name" value="Thioredoxin_domain"/>
</dbReference>
<organism evidence="3 4">
    <name type="scientific">Eiseniibacteriota bacterium</name>
    <dbReference type="NCBI Taxonomy" id="2212470"/>
    <lineage>
        <taxon>Bacteria</taxon>
        <taxon>Candidatus Eiseniibacteriota</taxon>
    </lineage>
</organism>
<dbReference type="InterPro" id="IPR036249">
    <property type="entry name" value="Thioredoxin-like_sf"/>
</dbReference>
<name>A0A7Y2H146_UNCEI</name>
<feature type="signal peptide" evidence="1">
    <location>
        <begin position="1"/>
        <end position="26"/>
    </location>
</feature>
<dbReference type="PANTHER" id="PTHR10438">
    <property type="entry name" value="THIOREDOXIN"/>
    <property type="match status" value="1"/>
</dbReference>
<dbReference type="GO" id="GO:0006950">
    <property type="term" value="P:response to stress"/>
    <property type="evidence" value="ECO:0007669"/>
    <property type="project" value="UniProtKB-ARBA"/>
</dbReference>
<sequence>MKQPRLRQFLGLALALCVMAPTFAFAGSNYSSLSEALQGAKDAGKPLLVDFYAVWCGPCKLFTKQSKEDADLKASLENYVLFKIDAEKGEGIELAKKHAIKGYPTFVVMNNNAETVSRWSGYDKGDFISRADLAIKDPSTIKEKMARLESKPSAKDAAAIASYLDSKGETNQALAHYRTAQKLNKDPKNDYQMIILQTVLYGSGAGQFSLDQVKEEADAVFASDFYGDAELLETTRMLAYFAGKLQKPDMALPYVKDIVERTESSKDPHVTKSRAGLLPTYALQVLKDKDKAASYKRAAMPEGWKENPDALNAFAWWCFENKLNLEEAKSLAEKAISLTGAGAERAMILDTLAEICNELGNCGESVEIMRQAVAEAPASEYYKKQLTRFETLLAEQTKE</sequence>
<protein>
    <submittedName>
        <fullName evidence="3">Thioredoxin family protein</fullName>
    </submittedName>
</protein>
<dbReference type="EMBL" id="JABDJR010000085">
    <property type="protein sequence ID" value="NNF05601.1"/>
    <property type="molecule type" value="Genomic_DNA"/>
</dbReference>
<comment type="caution">
    <text evidence="3">The sequence shown here is derived from an EMBL/GenBank/DDBJ whole genome shotgun (WGS) entry which is preliminary data.</text>
</comment>
<dbReference type="SUPFAM" id="SSF52833">
    <property type="entry name" value="Thioredoxin-like"/>
    <property type="match status" value="1"/>
</dbReference>
<dbReference type="InterPro" id="IPR050620">
    <property type="entry name" value="Thioredoxin_H-type-like"/>
</dbReference>
<gene>
    <name evidence="3" type="ORF">HKN21_02460</name>
</gene>
<accession>A0A7Y2H146</accession>
<evidence type="ECO:0000259" key="2">
    <source>
        <dbReference type="PROSITE" id="PS51352"/>
    </source>
</evidence>
<keyword evidence="1" id="KW-0732">Signal</keyword>
<proteinExistence type="predicted"/>
<dbReference type="PANTHER" id="PTHR10438:SF468">
    <property type="entry name" value="THIOREDOXIN-1-RELATED"/>
    <property type="match status" value="1"/>
</dbReference>
<dbReference type="SUPFAM" id="SSF81901">
    <property type="entry name" value="HCP-like"/>
    <property type="match status" value="1"/>
</dbReference>
<dbReference type="InterPro" id="IPR011990">
    <property type="entry name" value="TPR-like_helical_dom_sf"/>
</dbReference>
<dbReference type="Pfam" id="PF00085">
    <property type="entry name" value="Thioredoxin"/>
    <property type="match status" value="1"/>
</dbReference>
<dbReference type="Gene3D" id="1.25.40.10">
    <property type="entry name" value="Tetratricopeptide repeat domain"/>
    <property type="match status" value="1"/>
</dbReference>
<dbReference type="AlphaFoldDB" id="A0A7Y2H146"/>
<dbReference type="Proteomes" id="UP000547674">
    <property type="component" value="Unassembled WGS sequence"/>
</dbReference>
<evidence type="ECO:0000313" key="3">
    <source>
        <dbReference type="EMBL" id="NNF05601.1"/>
    </source>
</evidence>
<feature type="domain" description="Thioredoxin" evidence="2">
    <location>
        <begin position="14"/>
        <end position="169"/>
    </location>
</feature>
<dbReference type="CDD" id="cd02947">
    <property type="entry name" value="TRX_family"/>
    <property type="match status" value="1"/>
</dbReference>
<evidence type="ECO:0000256" key="1">
    <source>
        <dbReference type="SAM" id="SignalP"/>
    </source>
</evidence>
<evidence type="ECO:0000313" key="4">
    <source>
        <dbReference type="Proteomes" id="UP000547674"/>
    </source>
</evidence>
<feature type="chain" id="PRO_5031285062" evidence="1">
    <location>
        <begin position="27"/>
        <end position="399"/>
    </location>
</feature>
<reference evidence="3 4" key="1">
    <citation type="submission" date="2020-03" db="EMBL/GenBank/DDBJ databases">
        <title>Metabolic flexibility allows generalist bacteria to become dominant in a frequently disturbed ecosystem.</title>
        <authorList>
            <person name="Chen Y.-J."/>
            <person name="Leung P.M."/>
            <person name="Bay S.K."/>
            <person name="Hugenholtz P."/>
            <person name="Kessler A.J."/>
            <person name="Shelley G."/>
            <person name="Waite D.W."/>
            <person name="Cook P.L."/>
            <person name="Greening C."/>
        </authorList>
    </citation>
    <scope>NUCLEOTIDE SEQUENCE [LARGE SCALE GENOMIC DNA]</scope>
    <source>
        <strain evidence="3">SS_bin_28</strain>
    </source>
</reference>
<dbReference type="PROSITE" id="PS51352">
    <property type="entry name" value="THIOREDOXIN_2"/>
    <property type="match status" value="1"/>
</dbReference>